<dbReference type="SUPFAM" id="SSF51735">
    <property type="entry name" value="NAD(P)-binding Rossmann-fold domains"/>
    <property type="match status" value="1"/>
</dbReference>
<name>A0A369JQW9_HYPMA</name>
<dbReference type="Pfam" id="PF00107">
    <property type="entry name" value="ADH_zinc_N"/>
    <property type="match status" value="1"/>
</dbReference>
<evidence type="ECO:0000313" key="4">
    <source>
        <dbReference type="Proteomes" id="UP000076154"/>
    </source>
</evidence>
<dbReference type="PANTHER" id="PTHR43205">
    <property type="entry name" value="PROSTAGLANDIN REDUCTASE"/>
    <property type="match status" value="1"/>
</dbReference>
<dbReference type="SMART" id="SM00829">
    <property type="entry name" value="PKS_ER"/>
    <property type="match status" value="1"/>
</dbReference>
<dbReference type="SUPFAM" id="SSF50129">
    <property type="entry name" value="GroES-like"/>
    <property type="match status" value="1"/>
</dbReference>
<evidence type="ECO:0000313" key="3">
    <source>
        <dbReference type="EMBL" id="RDB24661.1"/>
    </source>
</evidence>
<dbReference type="GO" id="GO:0016628">
    <property type="term" value="F:oxidoreductase activity, acting on the CH-CH group of donors, NAD or NADP as acceptor"/>
    <property type="evidence" value="ECO:0007669"/>
    <property type="project" value="InterPro"/>
</dbReference>
<keyword evidence="1" id="KW-0560">Oxidoreductase</keyword>
<protein>
    <submittedName>
        <fullName evidence="3">Zinc-type alcohol dehydrogenase-like protein PB24D3.08c</fullName>
    </submittedName>
</protein>
<dbReference type="FunCoup" id="A0A369JQW9">
    <property type="interactions" value="66"/>
</dbReference>
<dbReference type="OrthoDB" id="809632at2759"/>
<dbReference type="Proteomes" id="UP000076154">
    <property type="component" value="Unassembled WGS sequence"/>
</dbReference>
<dbReference type="Gene3D" id="3.90.180.10">
    <property type="entry name" value="Medium-chain alcohol dehydrogenases, catalytic domain"/>
    <property type="match status" value="1"/>
</dbReference>
<gene>
    <name evidence="3" type="ORF">Hypma_008228</name>
</gene>
<dbReference type="InterPro" id="IPR020843">
    <property type="entry name" value="ER"/>
</dbReference>
<comment type="caution">
    <text evidence="3">The sequence shown here is derived from an EMBL/GenBank/DDBJ whole genome shotgun (WGS) entry which is preliminary data.</text>
</comment>
<dbReference type="CDD" id="cd05288">
    <property type="entry name" value="PGDH"/>
    <property type="match status" value="1"/>
</dbReference>
<dbReference type="InterPro" id="IPR013149">
    <property type="entry name" value="ADH-like_C"/>
</dbReference>
<feature type="domain" description="Enoyl reductase (ER)" evidence="2">
    <location>
        <begin position="69"/>
        <end position="362"/>
    </location>
</feature>
<accession>A0A369JQW9</accession>
<dbReference type="Pfam" id="PF16884">
    <property type="entry name" value="ADH_N_2"/>
    <property type="match status" value="1"/>
</dbReference>
<dbReference type="Gene3D" id="3.40.50.720">
    <property type="entry name" value="NAD(P)-binding Rossmann-like Domain"/>
    <property type="match status" value="1"/>
</dbReference>
<dbReference type="InterPro" id="IPR036291">
    <property type="entry name" value="NAD(P)-bd_dom_sf"/>
</dbReference>
<dbReference type="InterPro" id="IPR041694">
    <property type="entry name" value="ADH_N_2"/>
</dbReference>
<dbReference type="PANTHER" id="PTHR43205:SF7">
    <property type="entry name" value="PROSTAGLANDIN REDUCTASE 1"/>
    <property type="match status" value="1"/>
</dbReference>
<dbReference type="AlphaFoldDB" id="A0A369JQW9"/>
<sequence>MTSNPRVVFAKRPGDALPVVGEHIILDTSRTIDLDKVPLNGGFLTKTLILSPEPAIRERMRDPSITSYSTTYTVGAPIVAFAVVLVLRSEKEGINVGDYMYGQTIWEAYTVQPYIEGRINYKPEDWAPDTFDMDSLALRTVPNPNGLYPLSRYTSLLGTPGLTAFVGFEGIVEGKEGQTIFVSSGGSGVGAMVVQLSKLKGMKVIASVGSDAKAEYVRRLGADVVFNYKKQSYESALAQHGPINVYWDNVGGESLDAALEALVPLGRAVICGVVSSDNVPPAERYRLKNSHLIMKKRLTLRGFIVPDLIPQFIGKFMTEVPALMATGKLKSEEAITQGFENAPQAIVNMLSSGHNAVGKPVVVVAE</sequence>
<keyword evidence="4" id="KW-1185">Reference proteome</keyword>
<reference evidence="3" key="1">
    <citation type="submission" date="2018-04" db="EMBL/GenBank/DDBJ databases">
        <title>Whole genome sequencing of Hypsizygus marmoreus.</title>
        <authorList>
            <person name="Choi I.-G."/>
            <person name="Min B."/>
            <person name="Kim J.-G."/>
            <person name="Kim S."/>
            <person name="Oh Y.-L."/>
            <person name="Kong W.-S."/>
            <person name="Park H."/>
            <person name="Jeong J."/>
            <person name="Song E.-S."/>
        </authorList>
    </citation>
    <scope>NUCLEOTIDE SEQUENCE [LARGE SCALE GENOMIC DNA]</scope>
    <source>
        <strain evidence="3">51987-8</strain>
    </source>
</reference>
<dbReference type="InParanoid" id="A0A369JQW9"/>
<dbReference type="InterPro" id="IPR011032">
    <property type="entry name" value="GroES-like_sf"/>
</dbReference>
<dbReference type="InterPro" id="IPR045010">
    <property type="entry name" value="MDR_fam"/>
</dbReference>
<organism evidence="3 4">
    <name type="scientific">Hypsizygus marmoreus</name>
    <name type="common">White beech mushroom</name>
    <name type="synonym">Agaricus marmoreus</name>
    <dbReference type="NCBI Taxonomy" id="39966"/>
    <lineage>
        <taxon>Eukaryota</taxon>
        <taxon>Fungi</taxon>
        <taxon>Dikarya</taxon>
        <taxon>Basidiomycota</taxon>
        <taxon>Agaricomycotina</taxon>
        <taxon>Agaricomycetes</taxon>
        <taxon>Agaricomycetidae</taxon>
        <taxon>Agaricales</taxon>
        <taxon>Tricholomatineae</taxon>
        <taxon>Lyophyllaceae</taxon>
        <taxon>Hypsizygus</taxon>
    </lineage>
</organism>
<evidence type="ECO:0000259" key="2">
    <source>
        <dbReference type="SMART" id="SM00829"/>
    </source>
</evidence>
<dbReference type="EMBL" id="LUEZ02000042">
    <property type="protein sequence ID" value="RDB24661.1"/>
    <property type="molecule type" value="Genomic_DNA"/>
</dbReference>
<proteinExistence type="predicted"/>
<evidence type="ECO:0000256" key="1">
    <source>
        <dbReference type="ARBA" id="ARBA00023002"/>
    </source>
</evidence>